<evidence type="ECO:0000313" key="3">
    <source>
        <dbReference type="WBParaSite" id="nRc.2.0.1.t15882-RA"/>
    </source>
</evidence>
<dbReference type="Proteomes" id="UP000887565">
    <property type="component" value="Unplaced"/>
</dbReference>
<protein>
    <submittedName>
        <fullName evidence="3">Uncharacterized protein</fullName>
    </submittedName>
</protein>
<keyword evidence="2" id="KW-1185">Reference proteome</keyword>
<sequence length="319" mass="36556">MASKIVQPSGKIRRQAHQKSRRESSSSTASSCASRNDPLFLKVSPSTTVMKNAASDDRLRRFLRHSVRYPHYCEMPVFEEKTERRRRSLGDMKRILAEKQQRHPRSISCMELYWKMPDFSTNNNASCPKIEEQEKLRCVPSSNNERNFQATFHNPFPIRKRTSLIERVYNYCCANTISVVISSQIATGYIKFTGPVFSVGFERITNKKAMPACQSCEATKKQQISTALIGQNCDTTSPVVTGDHLDHSGDHVIKKTLLQFLLIERSFYRSLRQNFEESPIVNEQLAKQKGNYDASGLQVRTNAMLGRTPEWDRTSRSLY</sequence>
<feature type="compositionally biased region" description="Basic residues" evidence="1">
    <location>
        <begin position="11"/>
        <end position="20"/>
    </location>
</feature>
<accession>A0A915IPG9</accession>
<evidence type="ECO:0000256" key="1">
    <source>
        <dbReference type="SAM" id="MobiDB-lite"/>
    </source>
</evidence>
<organism evidence="2 3">
    <name type="scientific">Romanomermis culicivorax</name>
    <name type="common">Nematode worm</name>
    <dbReference type="NCBI Taxonomy" id="13658"/>
    <lineage>
        <taxon>Eukaryota</taxon>
        <taxon>Metazoa</taxon>
        <taxon>Ecdysozoa</taxon>
        <taxon>Nematoda</taxon>
        <taxon>Enoplea</taxon>
        <taxon>Dorylaimia</taxon>
        <taxon>Mermithida</taxon>
        <taxon>Mermithoidea</taxon>
        <taxon>Mermithidae</taxon>
        <taxon>Romanomermis</taxon>
    </lineage>
</organism>
<feature type="region of interest" description="Disordered" evidence="1">
    <location>
        <begin position="1"/>
        <end position="34"/>
    </location>
</feature>
<dbReference type="AlphaFoldDB" id="A0A915IPG9"/>
<dbReference type="WBParaSite" id="nRc.2.0.1.t15882-RA">
    <property type="protein sequence ID" value="nRc.2.0.1.t15882-RA"/>
    <property type="gene ID" value="nRc.2.0.1.g15882"/>
</dbReference>
<evidence type="ECO:0000313" key="2">
    <source>
        <dbReference type="Proteomes" id="UP000887565"/>
    </source>
</evidence>
<name>A0A915IPG9_ROMCU</name>
<proteinExistence type="predicted"/>
<feature type="compositionally biased region" description="Low complexity" evidence="1">
    <location>
        <begin position="25"/>
        <end position="34"/>
    </location>
</feature>
<reference evidence="3" key="1">
    <citation type="submission" date="2022-11" db="UniProtKB">
        <authorList>
            <consortium name="WormBaseParasite"/>
        </authorList>
    </citation>
    <scope>IDENTIFICATION</scope>
</reference>